<proteinExistence type="inferred from homology"/>
<protein>
    <recommendedName>
        <fullName evidence="17">Branched-chain-amino-acid aminotransferase</fullName>
        <shortName evidence="17">BCAT</shortName>
        <ecNumber evidence="17">2.6.1.42</ecNumber>
    </recommendedName>
</protein>
<evidence type="ECO:0000256" key="7">
    <source>
        <dbReference type="ARBA" id="ARBA00022576"/>
    </source>
</evidence>
<comment type="catalytic activity">
    <reaction evidence="14 17">
        <text>L-leucine + 2-oxoglutarate = 4-methyl-2-oxopentanoate + L-glutamate</text>
        <dbReference type="Rhea" id="RHEA:18321"/>
        <dbReference type="ChEBI" id="CHEBI:16810"/>
        <dbReference type="ChEBI" id="CHEBI:17865"/>
        <dbReference type="ChEBI" id="CHEBI:29985"/>
        <dbReference type="ChEBI" id="CHEBI:57427"/>
        <dbReference type="EC" id="2.6.1.42"/>
    </reaction>
</comment>
<keyword evidence="9 17" id="KW-0808">Transferase</keyword>
<dbReference type="KEGG" id="phl:KKY_2165"/>
<comment type="cofactor">
    <cofactor evidence="1 16">
        <name>pyridoxal 5'-phosphate</name>
        <dbReference type="ChEBI" id="CHEBI:597326"/>
    </cofactor>
</comment>
<evidence type="ECO:0000256" key="15">
    <source>
        <dbReference type="RuleBase" id="RU004106"/>
    </source>
</evidence>
<evidence type="ECO:0000256" key="13">
    <source>
        <dbReference type="ARBA" id="ARBA00048798"/>
    </source>
</evidence>
<dbReference type="NCBIfam" id="NF005726">
    <property type="entry name" value="PRK07544.1"/>
    <property type="match status" value="1"/>
</dbReference>
<dbReference type="UniPathway" id="UPA00049">
    <property type="reaction ID" value="UER00062"/>
</dbReference>
<dbReference type="EC" id="2.6.1.42" evidence="17"/>
<dbReference type="NCBIfam" id="TIGR01122">
    <property type="entry name" value="ilvE_I"/>
    <property type="match status" value="1"/>
</dbReference>
<dbReference type="RefSeq" id="WP_014131323.1">
    <property type="nucleotide sequence ID" value="NC_016078.1"/>
</dbReference>
<dbReference type="InterPro" id="IPR018300">
    <property type="entry name" value="Aminotrans_IV_CS"/>
</dbReference>
<comment type="function">
    <text evidence="2 17">Acts on leucine, isoleucine and valine.</text>
</comment>
<dbReference type="UniPathway" id="UPA00048">
    <property type="reaction ID" value="UER00073"/>
</dbReference>
<dbReference type="InterPro" id="IPR050571">
    <property type="entry name" value="Class-IV_PLP-Dep_Aminotrnsfr"/>
</dbReference>
<dbReference type="GO" id="GO:0009099">
    <property type="term" value="P:L-valine biosynthetic process"/>
    <property type="evidence" value="ECO:0007669"/>
    <property type="project" value="UniProtKB-UniPathway"/>
</dbReference>
<dbReference type="PANTHER" id="PTHR42743">
    <property type="entry name" value="AMINO-ACID AMINOTRANSFERASE"/>
    <property type="match status" value="1"/>
</dbReference>
<keyword evidence="11 17" id="KW-0100">Branched-chain amino acid biosynthesis</keyword>
<dbReference type="GO" id="GO:0005829">
    <property type="term" value="C:cytosol"/>
    <property type="evidence" value="ECO:0007669"/>
    <property type="project" value="TreeGrafter"/>
</dbReference>
<reference evidence="18 19" key="1">
    <citation type="journal article" date="2012" name="J. Bacteriol.">
        <title>Complete genome sequence of Pelagibacterium halotolerans B2T.</title>
        <authorList>
            <person name="Huo Y.Y."/>
            <person name="Cheng H."/>
            <person name="Han X.F."/>
            <person name="Jiang X.W."/>
            <person name="Sun C."/>
            <person name="Zhang X.Q."/>
            <person name="Zhu X.F."/>
            <person name="Liu Y.F."/>
            <person name="Li P.F."/>
            <person name="Ni P.X."/>
            <person name="Wu M."/>
        </authorList>
    </citation>
    <scope>NUCLEOTIDE SEQUENCE [LARGE SCALE GENOMIC DNA]</scope>
    <source>
        <strain evidence="19">DSM 22347 / JCM 15775 / CGMCC 1.7692 / B2</strain>
    </source>
</reference>
<comment type="pathway">
    <text evidence="5 17">Amino-acid biosynthesis; L-leucine biosynthesis; L-leucine from 3-methyl-2-oxobutanoate: step 4/4.</text>
</comment>
<evidence type="ECO:0000256" key="14">
    <source>
        <dbReference type="ARBA" id="ARBA00049229"/>
    </source>
</evidence>
<dbReference type="PATRIC" id="fig|1082931.4.peg.2133"/>
<gene>
    <name evidence="17" type="primary">ilvE</name>
    <name evidence="18" type="ordered locus">KKY_2165</name>
</gene>
<dbReference type="UniPathway" id="UPA00047">
    <property type="reaction ID" value="UER00058"/>
</dbReference>
<comment type="catalytic activity">
    <reaction evidence="12 17">
        <text>L-valine + 2-oxoglutarate = 3-methyl-2-oxobutanoate + L-glutamate</text>
        <dbReference type="Rhea" id="RHEA:24813"/>
        <dbReference type="ChEBI" id="CHEBI:11851"/>
        <dbReference type="ChEBI" id="CHEBI:16810"/>
        <dbReference type="ChEBI" id="CHEBI:29985"/>
        <dbReference type="ChEBI" id="CHEBI:57762"/>
        <dbReference type="EC" id="2.6.1.42"/>
    </reaction>
</comment>
<evidence type="ECO:0000256" key="8">
    <source>
        <dbReference type="ARBA" id="ARBA00022605"/>
    </source>
</evidence>
<dbReference type="NCBIfam" id="NF005146">
    <property type="entry name" value="PRK06606.1"/>
    <property type="match status" value="1"/>
</dbReference>
<name>G4R681_PELHB</name>
<organism evidence="18 19">
    <name type="scientific">Pelagibacterium halotolerans (strain DSM 22347 / JCM 15775 / CGMCC 1.7692 / B2)</name>
    <dbReference type="NCBI Taxonomy" id="1082931"/>
    <lineage>
        <taxon>Bacteria</taxon>
        <taxon>Pseudomonadati</taxon>
        <taxon>Pseudomonadota</taxon>
        <taxon>Alphaproteobacteria</taxon>
        <taxon>Hyphomicrobiales</taxon>
        <taxon>Devosiaceae</taxon>
        <taxon>Pelagibacterium</taxon>
    </lineage>
</organism>
<evidence type="ECO:0000256" key="12">
    <source>
        <dbReference type="ARBA" id="ARBA00048212"/>
    </source>
</evidence>
<evidence type="ECO:0000256" key="10">
    <source>
        <dbReference type="ARBA" id="ARBA00022898"/>
    </source>
</evidence>
<evidence type="ECO:0000256" key="11">
    <source>
        <dbReference type="ARBA" id="ARBA00023304"/>
    </source>
</evidence>
<sequence>MATVPMDQRDGWIWYNGEMVPWKDAKLHVLTHGLHYASSVFEGQRAYGGEVFKLREHTERLIFSGKTLDFTIPYSADEIDEACRQVLAKNNLVDAYMRPVAWRGSETLSVPARDNKVHLAIAAWVWPSYFSTEERLKGIRLCWADWKRPSPETIPCKAKAAGLYMICTLSKHAAMDKGYADALMLDYRGYVAEATGANVFFVKGKDITTPLPDCFLDGITRRTLIGLAKANGYTVTERHIKPEELAEFDECFLTGTAAEVTPVSEVGEYKFTPADACRTLVEAYMSEVQPKQAAAE</sequence>
<dbReference type="InterPro" id="IPR001544">
    <property type="entry name" value="Aminotrans_IV"/>
</dbReference>
<dbReference type="GO" id="GO:0052656">
    <property type="term" value="F:L-isoleucine-2-oxoglutarate transaminase activity"/>
    <property type="evidence" value="ECO:0007669"/>
    <property type="project" value="RHEA"/>
</dbReference>
<dbReference type="GO" id="GO:0009098">
    <property type="term" value="P:L-leucine biosynthetic process"/>
    <property type="evidence" value="ECO:0007669"/>
    <property type="project" value="UniProtKB-UniPathway"/>
</dbReference>
<accession>G4R681</accession>
<dbReference type="PROSITE" id="PS00770">
    <property type="entry name" value="AA_TRANSFER_CLASS_4"/>
    <property type="match status" value="1"/>
</dbReference>
<comment type="catalytic activity">
    <reaction evidence="13 17">
        <text>L-isoleucine + 2-oxoglutarate = (S)-3-methyl-2-oxopentanoate + L-glutamate</text>
        <dbReference type="Rhea" id="RHEA:24801"/>
        <dbReference type="ChEBI" id="CHEBI:16810"/>
        <dbReference type="ChEBI" id="CHEBI:29985"/>
        <dbReference type="ChEBI" id="CHEBI:35146"/>
        <dbReference type="ChEBI" id="CHEBI:58045"/>
        <dbReference type="EC" id="2.6.1.42"/>
    </reaction>
</comment>
<dbReference type="PANTHER" id="PTHR42743:SF11">
    <property type="entry name" value="AMINODEOXYCHORISMATE LYASE"/>
    <property type="match status" value="1"/>
</dbReference>
<evidence type="ECO:0000256" key="16">
    <source>
        <dbReference type="RuleBase" id="RU004516"/>
    </source>
</evidence>
<keyword evidence="19" id="KW-1185">Reference proteome</keyword>
<dbReference type="AlphaFoldDB" id="G4R681"/>
<keyword evidence="10 16" id="KW-0663">Pyridoxal phosphate</keyword>
<dbReference type="GO" id="GO:0052654">
    <property type="term" value="F:L-leucine-2-oxoglutarate transaminase activity"/>
    <property type="evidence" value="ECO:0007669"/>
    <property type="project" value="RHEA"/>
</dbReference>
<dbReference type="InterPro" id="IPR005785">
    <property type="entry name" value="B_amino_transI"/>
</dbReference>
<dbReference type="Gene3D" id="3.30.470.10">
    <property type="match status" value="1"/>
</dbReference>
<dbReference type="HOGENOM" id="CLU_020844_3_1_5"/>
<evidence type="ECO:0000256" key="17">
    <source>
        <dbReference type="RuleBase" id="RU364094"/>
    </source>
</evidence>
<dbReference type="InterPro" id="IPR036038">
    <property type="entry name" value="Aminotransferase-like"/>
</dbReference>
<evidence type="ECO:0000313" key="19">
    <source>
        <dbReference type="Proteomes" id="UP000008850"/>
    </source>
</evidence>
<dbReference type="Gene3D" id="3.20.10.10">
    <property type="entry name" value="D-amino Acid Aminotransferase, subunit A, domain 2"/>
    <property type="match status" value="1"/>
</dbReference>
<evidence type="ECO:0000256" key="9">
    <source>
        <dbReference type="ARBA" id="ARBA00022679"/>
    </source>
</evidence>
<dbReference type="InterPro" id="IPR043131">
    <property type="entry name" value="BCAT-like_N"/>
</dbReference>
<dbReference type="Pfam" id="PF01063">
    <property type="entry name" value="Aminotran_4"/>
    <property type="match status" value="1"/>
</dbReference>
<dbReference type="eggNOG" id="COG0115">
    <property type="taxonomic scope" value="Bacteria"/>
</dbReference>
<evidence type="ECO:0000256" key="6">
    <source>
        <dbReference type="ARBA" id="ARBA00009320"/>
    </source>
</evidence>
<dbReference type="GO" id="GO:0052655">
    <property type="term" value="F:L-valine-2-oxoglutarate transaminase activity"/>
    <property type="evidence" value="ECO:0007669"/>
    <property type="project" value="RHEA"/>
</dbReference>
<comment type="pathway">
    <text evidence="3 17">Amino-acid biosynthesis; L-isoleucine biosynthesis; L-isoleucine from 2-oxobutanoate: step 4/4.</text>
</comment>
<dbReference type="InterPro" id="IPR043132">
    <property type="entry name" value="BCAT-like_C"/>
</dbReference>
<comment type="pathway">
    <text evidence="4 17">Amino-acid biosynthesis; L-valine biosynthesis; L-valine from pyruvate: step 4/4.</text>
</comment>
<keyword evidence="8 17" id="KW-0028">Amino-acid biosynthesis</keyword>
<dbReference type="STRING" id="1082931.KKY_2165"/>
<evidence type="ECO:0000256" key="2">
    <source>
        <dbReference type="ARBA" id="ARBA00003109"/>
    </source>
</evidence>
<evidence type="ECO:0000313" key="18">
    <source>
        <dbReference type="EMBL" id="AEQ52174.1"/>
    </source>
</evidence>
<evidence type="ECO:0000256" key="4">
    <source>
        <dbReference type="ARBA" id="ARBA00004931"/>
    </source>
</evidence>
<comment type="similarity">
    <text evidence="6 15">Belongs to the class-IV pyridoxal-phosphate-dependent aminotransferase family.</text>
</comment>
<dbReference type="SUPFAM" id="SSF56752">
    <property type="entry name" value="D-aminoacid aminotransferase-like PLP-dependent enzymes"/>
    <property type="match status" value="1"/>
</dbReference>
<dbReference type="GO" id="GO:0009097">
    <property type="term" value="P:isoleucine biosynthetic process"/>
    <property type="evidence" value="ECO:0007669"/>
    <property type="project" value="UniProtKB-UniPathway"/>
</dbReference>
<dbReference type="FunFam" id="3.20.10.10:FF:000002">
    <property type="entry name" value="D-alanine aminotransferase"/>
    <property type="match status" value="1"/>
</dbReference>
<keyword evidence="7 17" id="KW-0032">Aminotransferase</keyword>
<evidence type="ECO:0000256" key="3">
    <source>
        <dbReference type="ARBA" id="ARBA00004824"/>
    </source>
</evidence>
<dbReference type="Proteomes" id="UP000008850">
    <property type="component" value="Chromosome"/>
</dbReference>
<evidence type="ECO:0000256" key="5">
    <source>
        <dbReference type="ARBA" id="ARBA00005072"/>
    </source>
</evidence>
<dbReference type="EMBL" id="CP003075">
    <property type="protein sequence ID" value="AEQ52174.1"/>
    <property type="molecule type" value="Genomic_DNA"/>
</dbReference>
<evidence type="ECO:0000256" key="1">
    <source>
        <dbReference type="ARBA" id="ARBA00001933"/>
    </source>
</evidence>